<dbReference type="KEGG" id="aly:9318539"/>
<dbReference type="Proteomes" id="UP000008694">
    <property type="component" value="Unassembled WGS sequence"/>
</dbReference>
<dbReference type="EMBL" id="GL348715">
    <property type="protein sequence ID" value="EFH60842.1"/>
    <property type="molecule type" value="Genomic_DNA"/>
</dbReference>
<keyword evidence="4" id="KW-1185">Reference proteome</keyword>
<keyword evidence="2" id="KW-0472">Membrane</keyword>
<evidence type="ECO:0000256" key="2">
    <source>
        <dbReference type="SAM" id="Phobius"/>
    </source>
</evidence>
<gene>
    <name evidence="3" type="ORF">ARALYDRAFT_896769</name>
</gene>
<keyword evidence="2" id="KW-0812">Transmembrane</keyword>
<evidence type="ECO:0000313" key="3">
    <source>
        <dbReference type="EMBL" id="EFH60842.1"/>
    </source>
</evidence>
<reference evidence="4" key="1">
    <citation type="journal article" date="2011" name="Nat. Genet.">
        <title>The Arabidopsis lyrata genome sequence and the basis of rapid genome size change.</title>
        <authorList>
            <person name="Hu T.T."/>
            <person name="Pattyn P."/>
            <person name="Bakker E.G."/>
            <person name="Cao J."/>
            <person name="Cheng J.-F."/>
            <person name="Clark R.M."/>
            <person name="Fahlgren N."/>
            <person name="Fawcett J.A."/>
            <person name="Grimwood J."/>
            <person name="Gundlach H."/>
            <person name="Haberer G."/>
            <person name="Hollister J.D."/>
            <person name="Ossowski S."/>
            <person name="Ottilar R.P."/>
            <person name="Salamov A.A."/>
            <person name="Schneeberger K."/>
            <person name="Spannagl M."/>
            <person name="Wang X."/>
            <person name="Yang L."/>
            <person name="Nasrallah M.E."/>
            <person name="Bergelson J."/>
            <person name="Carrington J.C."/>
            <person name="Gaut B.S."/>
            <person name="Schmutz J."/>
            <person name="Mayer K.F.X."/>
            <person name="Van de Peer Y."/>
            <person name="Grigoriev I.V."/>
            <person name="Nordborg M."/>
            <person name="Weigel D."/>
            <person name="Guo Y.-L."/>
        </authorList>
    </citation>
    <scope>NUCLEOTIDE SEQUENCE [LARGE SCALE GENOMIC DNA]</scope>
    <source>
        <strain evidence="4">cv. MN47</strain>
    </source>
</reference>
<feature type="transmembrane region" description="Helical" evidence="2">
    <location>
        <begin position="178"/>
        <end position="198"/>
    </location>
</feature>
<feature type="region of interest" description="Disordered" evidence="1">
    <location>
        <begin position="1"/>
        <end position="22"/>
    </location>
</feature>
<feature type="transmembrane region" description="Helical" evidence="2">
    <location>
        <begin position="72"/>
        <end position="91"/>
    </location>
</feature>
<feature type="transmembrane region" description="Helical" evidence="2">
    <location>
        <begin position="34"/>
        <end position="51"/>
    </location>
</feature>
<evidence type="ECO:0000313" key="4">
    <source>
        <dbReference type="Proteomes" id="UP000008694"/>
    </source>
</evidence>
<proteinExistence type="predicted"/>
<name>D7L5H8_ARALL</name>
<dbReference type="HOGENOM" id="CLU_1290564_0_0_1"/>
<dbReference type="Gramene" id="scaffold_300739.1">
    <property type="protein sequence ID" value="scaffold_300739.1"/>
    <property type="gene ID" value="scaffold_300739.1"/>
</dbReference>
<evidence type="ECO:0000256" key="1">
    <source>
        <dbReference type="SAM" id="MobiDB-lite"/>
    </source>
</evidence>
<keyword evidence="2" id="KW-1133">Transmembrane helix</keyword>
<organism evidence="4">
    <name type="scientific">Arabidopsis lyrata subsp. lyrata</name>
    <name type="common">Lyre-leaved rock-cress</name>
    <dbReference type="NCBI Taxonomy" id="81972"/>
    <lineage>
        <taxon>Eukaryota</taxon>
        <taxon>Viridiplantae</taxon>
        <taxon>Streptophyta</taxon>
        <taxon>Embryophyta</taxon>
        <taxon>Tracheophyta</taxon>
        <taxon>Spermatophyta</taxon>
        <taxon>Magnoliopsida</taxon>
        <taxon>eudicotyledons</taxon>
        <taxon>Gunneridae</taxon>
        <taxon>Pentapetalae</taxon>
        <taxon>rosids</taxon>
        <taxon>malvids</taxon>
        <taxon>Brassicales</taxon>
        <taxon>Brassicaceae</taxon>
        <taxon>Camelineae</taxon>
        <taxon>Arabidopsis</taxon>
    </lineage>
</organism>
<protein>
    <submittedName>
        <fullName evidence="3">Predicted protein</fullName>
    </submittedName>
</protein>
<sequence length="218" mass="24217">MSTTLSPDNDCNRSHPKMEDRKPYDEVVTPIGRAIYYVLAVSSLIGLAYSSGALWPSKREDGSLVEIPNSKYLAVVLTSLYAIGLTRTFFFDRPPPSHKIGPHLEWFYPFCVYMTAFVIAFTCHSDFGVVFAISVITCGIAIFQLSHPVEEFNVGKSLCVIMWSVLICLCFTEGKDAIQGFICGFSAVFMGVFMVVVIRDLETAQFCSQCNGRVTSKQ</sequence>
<feature type="compositionally biased region" description="Basic and acidic residues" evidence="1">
    <location>
        <begin position="10"/>
        <end position="22"/>
    </location>
</feature>
<dbReference type="OrthoDB" id="1026933at2759"/>
<accession>D7L5H8</accession>
<feature type="transmembrane region" description="Helical" evidence="2">
    <location>
        <begin position="106"/>
        <end position="122"/>
    </location>
</feature>
<dbReference type="AlphaFoldDB" id="D7L5H8"/>
<feature type="transmembrane region" description="Helical" evidence="2">
    <location>
        <begin position="129"/>
        <end position="146"/>
    </location>
</feature>